<evidence type="ECO:0000256" key="11">
    <source>
        <dbReference type="ARBA" id="ARBA00022946"/>
    </source>
</evidence>
<dbReference type="FunFam" id="1.10.1740.10:FF:000006">
    <property type="entry name" value="1-deoxy-D-xylulose 5-phosphate reductoisomerase, chloroplastic"/>
    <property type="match status" value="1"/>
</dbReference>
<evidence type="ECO:0000256" key="9">
    <source>
        <dbReference type="ARBA" id="ARBA00022723"/>
    </source>
</evidence>
<dbReference type="Proteomes" id="UP000232323">
    <property type="component" value="Unassembled WGS sequence"/>
</dbReference>
<comment type="cofactor">
    <cofactor evidence="2">
        <name>Mg(2+)</name>
        <dbReference type="ChEBI" id="CHEBI:18420"/>
    </cofactor>
</comment>
<dbReference type="InterPro" id="IPR013512">
    <property type="entry name" value="DXP_reductoisomerase_N"/>
</dbReference>
<dbReference type="HAMAP" id="MF_00183">
    <property type="entry name" value="DXP_reductoisom"/>
    <property type="match status" value="1"/>
</dbReference>
<dbReference type="GO" id="GO:0030145">
    <property type="term" value="F:manganese ion binding"/>
    <property type="evidence" value="ECO:0007669"/>
    <property type="project" value="TreeGrafter"/>
</dbReference>
<keyword evidence="11" id="KW-0809">Transit peptide</keyword>
<dbReference type="SUPFAM" id="SSF51735">
    <property type="entry name" value="NAD(P)-binding Rossmann-fold domains"/>
    <property type="match status" value="1"/>
</dbReference>
<keyword evidence="12" id="KW-0560">Oxidoreductase</keyword>
<evidence type="ECO:0000256" key="16">
    <source>
        <dbReference type="SAM" id="MobiDB-lite"/>
    </source>
</evidence>
<evidence type="ECO:0000256" key="4">
    <source>
        <dbReference type="ARBA" id="ARBA00005094"/>
    </source>
</evidence>
<keyword evidence="10" id="KW-0521">NADP</keyword>
<dbReference type="InterPro" id="IPR036169">
    <property type="entry name" value="DXPR_C_sf"/>
</dbReference>
<comment type="pathway">
    <text evidence="4">Isoprenoid biosynthesis; isopentenyl diphosphate biosynthesis via DXP pathway; isopentenyl diphosphate from 1-deoxy-D-xylulose 5-phosphate: step 1/6.</text>
</comment>
<evidence type="ECO:0000256" key="10">
    <source>
        <dbReference type="ARBA" id="ARBA00022857"/>
    </source>
</evidence>
<evidence type="ECO:0000256" key="15">
    <source>
        <dbReference type="ARBA" id="ARBA00048543"/>
    </source>
</evidence>
<keyword evidence="14" id="KW-0414">Isoprene biosynthesis</keyword>
<evidence type="ECO:0000256" key="6">
    <source>
        <dbReference type="ARBA" id="ARBA00012366"/>
    </source>
</evidence>
<dbReference type="PIRSF" id="PIRSF006205">
    <property type="entry name" value="Dxp_reductismrs"/>
    <property type="match status" value="1"/>
</dbReference>
<sequence length="447" mass="49167">MSRSIGQRHGSGVKSSRQSSVVVQAQMLTPPAWPMRVVPPEVTSRDTPKRFSLLGSTGSIGTQTLDIIAEFPEKFELVAMAAGSNVELMAKQIRQFKPKMVAIKDATKVDQLKDLIKDVAEKPEIVVGDEGTVEVARHQDAESVVTGIVGCAGLLPTVAAIKAKKDICLANKETCIAGGPFILPLAKEFGVKILPADSEHSAIFQCMQGLPEGGLRRIILTASGGAFRDWPIEKLKEVTVAQATSHPNWSMGKKITIDSASLMNKGLEVIEAHYLFGVDYDNIDVVVHPQSIIHSMVETADSSIIAQLGWPDMRLPIMYTMSFPERIAVTDKTWPRLDFTKANSLTFREPDRAKYPALDLAYAAGRMAGTMTGVLSAANEQSVQMFLDERISYLEIMKLNEACCEAHKKDLVNLPNLEEIVHYDDWARRWVKETVENGSFKKVMSLV</sequence>
<evidence type="ECO:0000256" key="7">
    <source>
        <dbReference type="ARBA" id="ARBA00022528"/>
    </source>
</evidence>
<evidence type="ECO:0000313" key="21">
    <source>
        <dbReference type="Proteomes" id="UP000232323"/>
    </source>
</evidence>
<evidence type="ECO:0000256" key="5">
    <source>
        <dbReference type="ARBA" id="ARBA00006825"/>
    </source>
</evidence>
<dbReference type="GO" id="GO:0051484">
    <property type="term" value="P:isopentenyl diphosphate biosynthetic process, methylerythritol 4-phosphate pathway involved in terpenoid biosynthetic process"/>
    <property type="evidence" value="ECO:0007669"/>
    <property type="project" value="TreeGrafter"/>
</dbReference>
<dbReference type="InterPro" id="IPR036291">
    <property type="entry name" value="NAD(P)-bd_dom_sf"/>
</dbReference>
<dbReference type="Pfam" id="PF08436">
    <property type="entry name" value="DXP_redisom_C"/>
    <property type="match status" value="1"/>
</dbReference>
<dbReference type="STRING" id="1157962.A0A250WTW5"/>
<comment type="similarity">
    <text evidence="5">Belongs to the DXR family.</text>
</comment>
<keyword evidence="21" id="KW-1185">Reference proteome</keyword>
<gene>
    <name evidence="20" type="ORF">CEUSTIGMA_g1440.t1</name>
</gene>
<dbReference type="SUPFAM" id="SSF55347">
    <property type="entry name" value="Glyceraldehyde-3-phosphate dehydrogenase-like, C-terminal domain"/>
    <property type="match status" value="1"/>
</dbReference>
<dbReference type="GO" id="GO:0030604">
    <property type="term" value="F:1-deoxy-D-xylulose-5-phosphate reductoisomerase activity"/>
    <property type="evidence" value="ECO:0007669"/>
    <property type="project" value="UniProtKB-EC"/>
</dbReference>
<dbReference type="EC" id="1.1.1.267" evidence="6"/>
<feature type="region of interest" description="Disordered" evidence="16">
    <location>
        <begin position="1"/>
        <end position="21"/>
    </location>
</feature>
<feature type="domain" description="1-deoxy-D-xylulose 5-phosphate reductoisomerase C-terminal" evidence="18">
    <location>
        <begin position="193"/>
        <end position="276"/>
    </location>
</feature>
<name>A0A250WTW5_9CHLO</name>
<dbReference type="UniPathway" id="UPA00056">
    <property type="reaction ID" value="UER00092"/>
</dbReference>
<organism evidence="20 21">
    <name type="scientific">Chlamydomonas eustigma</name>
    <dbReference type="NCBI Taxonomy" id="1157962"/>
    <lineage>
        <taxon>Eukaryota</taxon>
        <taxon>Viridiplantae</taxon>
        <taxon>Chlorophyta</taxon>
        <taxon>core chlorophytes</taxon>
        <taxon>Chlorophyceae</taxon>
        <taxon>CS clade</taxon>
        <taxon>Chlamydomonadales</taxon>
        <taxon>Chlamydomonadaceae</taxon>
        <taxon>Chlamydomonas</taxon>
    </lineage>
</organism>
<keyword evidence="9" id="KW-0479">Metal-binding</keyword>
<comment type="cofactor">
    <cofactor evidence="1">
        <name>Mn(2+)</name>
        <dbReference type="ChEBI" id="CHEBI:29035"/>
    </cofactor>
</comment>
<evidence type="ECO:0000259" key="17">
    <source>
        <dbReference type="Pfam" id="PF02670"/>
    </source>
</evidence>
<keyword evidence="13" id="KW-0464">Manganese</keyword>
<dbReference type="AlphaFoldDB" id="A0A250WTW5"/>
<accession>A0A250WTW5</accession>
<dbReference type="Pfam" id="PF02670">
    <property type="entry name" value="DXP_reductoisom"/>
    <property type="match status" value="1"/>
</dbReference>
<dbReference type="GO" id="GO:0070402">
    <property type="term" value="F:NADPH binding"/>
    <property type="evidence" value="ECO:0007669"/>
    <property type="project" value="InterPro"/>
</dbReference>
<keyword evidence="7" id="KW-0150">Chloroplast</keyword>
<evidence type="ECO:0000256" key="1">
    <source>
        <dbReference type="ARBA" id="ARBA00001936"/>
    </source>
</evidence>
<dbReference type="PANTHER" id="PTHR30525">
    <property type="entry name" value="1-DEOXY-D-XYLULOSE 5-PHOSPHATE REDUCTOISOMERASE"/>
    <property type="match status" value="1"/>
</dbReference>
<dbReference type="NCBIfam" id="NF009114">
    <property type="entry name" value="PRK12464.1"/>
    <property type="match status" value="1"/>
</dbReference>
<dbReference type="SUPFAM" id="SSF69055">
    <property type="entry name" value="1-deoxy-D-xylulose-5-phosphate reductoisomerase, C-terminal domain"/>
    <property type="match status" value="1"/>
</dbReference>
<dbReference type="Gene3D" id="3.40.50.720">
    <property type="entry name" value="NAD(P)-binding Rossmann-like Domain"/>
    <property type="match status" value="1"/>
</dbReference>
<comment type="subcellular location">
    <subcellularLocation>
        <location evidence="3">Plastid</location>
        <location evidence="3">Chloroplast</location>
    </subcellularLocation>
</comment>
<feature type="domain" description="DXP reductoisomerase C-terminal" evidence="19">
    <location>
        <begin position="308"/>
        <end position="429"/>
    </location>
</feature>
<dbReference type="GO" id="GO:0009507">
    <property type="term" value="C:chloroplast"/>
    <property type="evidence" value="ECO:0007669"/>
    <property type="project" value="UniProtKB-SubCell"/>
</dbReference>
<proteinExistence type="inferred from homology"/>
<reference evidence="20 21" key="1">
    <citation type="submission" date="2017-08" db="EMBL/GenBank/DDBJ databases">
        <title>Acidophilic green algal genome provides insights into adaptation to an acidic environment.</title>
        <authorList>
            <person name="Hirooka S."/>
            <person name="Hirose Y."/>
            <person name="Kanesaki Y."/>
            <person name="Higuchi S."/>
            <person name="Fujiwara T."/>
            <person name="Onuma R."/>
            <person name="Era A."/>
            <person name="Ohbayashi R."/>
            <person name="Uzuka A."/>
            <person name="Nozaki H."/>
            <person name="Yoshikawa H."/>
            <person name="Miyagishima S.Y."/>
        </authorList>
    </citation>
    <scope>NUCLEOTIDE SEQUENCE [LARGE SCALE GENOMIC DNA]</scope>
    <source>
        <strain evidence="20 21">NIES-2499</strain>
    </source>
</reference>
<keyword evidence="8" id="KW-0934">Plastid</keyword>
<evidence type="ECO:0000259" key="19">
    <source>
        <dbReference type="Pfam" id="PF13288"/>
    </source>
</evidence>
<dbReference type="Gene3D" id="1.10.1740.10">
    <property type="match status" value="1"/>
</dbReference>
<evidence type="ECO:0000256" key="12">
    <source>
        <dbReference type="ARBA" id="ARBA00023002"/>
    </source>
</evidence>
<dbReference type="FunFam" id="3.40.50.720:FF:000183">
    <property type="entry name" value="1-deoxy-D-xylulose 5-phosphate reductoisomerase, chloroplastic"/>
    <property type="match status" value="1"/>
</dbReference>
<dbReference type="NCBIfam" id="TIGR00243">
    <property type="entry name" value="Dxr"/>
    <property type="match status" value="1"/>
</dbReference>
<evidence type="ECO:0000256" key="3">
    <source>
        <dbReference type="ARBA" id="ARBA00004229"/>
    </source>
</evidence>
<evidence type="ECO:0000256" key="2">
    <source>
        <dbReference type="ARBA" id="ARBA00001946"/>
    </source>
</evidence>
<dbReference type="EMBL" id="BEGY01000005">
    <property type="protein sequence ID" value="GAX73990.1"/>
    <property type="molecule type" value="Genomic_DNA"/>
</dbReference>
<dbReference type="InterPro" id="IPR026877">
    <property type="entry name" value="DXPR_C"/>
</dbReference>
<comment type="catalytic activity">
    <reaction evidence="15">
        <text>2-C-methyl-D-erythritol 4-phosphate + NADP(+) = 1-deoxy-D-xylulose 5-phosphate + NADPH + H(+)</text>
        <dbReference type="Rhea" id="RHEA:13717"/>
        <dbReference type="ChEBI" id="CHEBI:15378"/>
        <dbReference type="ChEBI" id="CHEBI:57783"/>
        <dbReference type="ChEBI" id="CHEBI:57792"/>
        <dbReference type="ChEBI" id="CHEBI:58262"/>
        <dbReference type="ChEBI" id="CHEBI:58349"/>
        <dbReference type="EC" id="1.1.1.267"/>
    </reaction>
    <physiologicalReaction direction="right-to-left" evidence="15">
        <dbReference type="Rhea" id="RHEA:13719"/>
    </physiologicalReaction>
</comment>
<evidence type="ECO:0000256" key="13">
    <source>
        <dbReference type="ARBA" id="ARBA00023211"/>
    </source>
</evidence>
<evidence type="ECO:0000256" key="8">
    <source>
        <dbReference type="ARBA" id="ARBA00022640"/>
    </source>
</evidence>
<dbReference type="Pfam" id="PF13288">
    <property type="entry name" value="DXPR_C"/>
    <property type="match status" value="1"/>
</dbReference>
<feature type="domain" description="1-deoxy-D-xylulose 5-phosphate reductoisomerase N-terminal" evidence="17">
    <location>
        <begin position="52"/>
        <end position="179"/>
    </location>
</feature>
<dbReference type="PANTHER" id="PTHR30525:SF0">
    <property type="entry name" value="1-DEOXY-D-XYLULOSE 5-PHOSPHATE REDUCTOISOMERASE, CHLOROPLASTIC"/>
    <property type="match status" value="1"/>
</dbReference>
<evidence type="ECO:0000256" key="14">
    <source>
        <dbReference type="ARBA" id="ARBA00023229"/>
    </source>
</evidence>
<comment type="caution">
    <text evidence="20">The sequence shown here is derived from an EMBL/GenBank/DDBJ whole genome shotgun (WGS) entry which is preliminary data.</text>
</comment>
<evidence type="ECO:0000313" key="20">
    <source>
        <dbReference type="EMBL" id="GAX73990.1"/>
    </source>
</evidence>
<dbReference type="InterPro" id="IPR003821">
    <property type="entry name" value="DXP_reductoisomerase"/>
</dbReference>
<evidence type="ECO:0000259" key="18">
    <source>
        <dbReference type="Pfam" id="PF08436"/>
    </source>
</evidence>
<feature type="compositionally biased region" description="Low complexity" evidence="16">
    <location>
        <begin position="10"/>
        <end position="21"/>
    </location>
</feature>
<protein>
    <recommendedName>
        <fullName evidence="6">1-deoxy-D-xylulose-5-phosphate reductoisomerase</fullName>
        <ecNumber evidence="6">1.1.1.267</ecNumber>
    </recommendedName>
</protein>
<dbReference type="InterPro" id="IPR013644">
    <property type="entry name" value="DXP_reductoisomerase_C"/>
</dbReference>
<dbReference type="OrthoDB" id="3482at2759"/>